<dbReference type="AlphaFoldDB" id="A0A2I8EZ69"/>
<evidence type="ECO:0000313" key="2">
    <source>
        <dbReference type="Proteomes" id="UP000243502"/>
    </source>
</evidence>
<dbReference type="Proteomes" id="UP000243502">
    <property type="component" value="Chromosome 3"/>
</dbReference>
<dbReference type="KEGG" id="pter:C2L65_30470"/>
<evidence type="ECO:0000313" key="1">
    <source>
        <dbReference type="EMBL" id="AUT64064.1"/>
    </source>
</evidence>
<organism evidence="1 2">
    <name type="scientific">Paraburkholderia terrae</name>
    <dbReference type="NCBI Taxonomy" id="311230"/>
    <lineage>
        <taxon>Bacteria</taxon>
        <taxon>Pseudomonadati</taxon>
        <taxon>Pseudomonadota</taxon>
        <taxon>Betaproteobacteria</taxon>
        <taxon>Burkholderiales</taxon>
        <taxon>Burkholderiaceae</taxon>
        <taxon>Paraburkholderia</taxon>
    </lineage>
</organism>
<name>A0A2I8EZ69_9BURK</name>
<dbReference type="OrthoDB" id="1779474at2"/>
<reference evidence="1 2" key="1">
    <citation type="submission" date="2018-01" db="EMBL/GenBank/DDBJ databases">
        <title>Species boundaries and ecological features among Paraburkholderia terrae DSMZ17804T, P. hospita DSMZ17164T and P. caribensis DSMZ13236T.</title>
        <authorList>
            <person name="Pratama A.A."/>
        </authorList>
    </citation>
    <scope>NUCLEOTIDE SEQUENCE [LARGE SCALE GENOMIC DNA]</scope>
    <source>
        <strain evidence="1 2">DSM 17804</strain>
    </source>
</reference>
<proteinExistence type="predicted"/>
<protein>
    <submittedName>
        <fullName evidence="1">Uncharacterized protein</fullName>
    </submittedName>
</protein>
<accession>A0A2I8EZ69</accession>
<dbReference type="EMBL" id="CP026113">
    <property type="protein sequence ID" value="AUT64064.1"/>
    <property type="molecule type" value="Genomic_DNA"/>
</dbReference>
<sequence>MQHRNEYLNNKHVDGFIAYLSSVLSGHTRINFSAAFPRNRLPRHYEMQCPGRVEREAAGSLYVVEAETLEQLFRFYWWNHRFYDENRKEVDEVRSCVQSTIVEEDSEFALELTRAACRKVMEWGFGRGTRANESNVSWAMSQGQSLIQVLRNGREALLSDAPDLSVFNRNPNPSTHWSKMNSGWTKYYSFALPAHVIYDSRVGAALCYLVRRYLESVEAECRVGAVPESLAFRRAPGQGERNTRDPSCGPYKFARLSGGPAGSREWARVNIQANWILSAAVSRSAAMWCSGPEGFRRVEGALFMLGYDLSRVERSQAHDDTEPTNLSFHW</sequence>
<gene>
    <name evidence="1" type="ORF">C2L65_30470</name>
</gene>